<gene>
    <name evidence="2" type="ordered locus">Dret_0554</name>
</gene>
<sequence>MPAVCFALSHGRLEIRQGDITAAEVGAVVNAANSRLAGGGGVDGALQRAAGPQLLQAGQEYVREHGALSVGDAVVTPGFALPASQVIHTVGPIWRGGGHNEEALLERAYANCLQVAKDQGIQSIAFPAISCGVYGFPEKRAAAIAIPVIVAALERDAVSSVALYLYSNPSYAVWYNEAQRLIGAEHEE</sequence>
<dbReference type="Pfam" id="PF01661">
    <property type="entry name" value="Macro"/>
    <property type="match status" value="1"/>
</dbReference>
<keyword evidence="3" id="KW-1185">Reference proteome</keyword>
<evidence type="ECO:0000313" key="3">
    <source>
        <dbReference type="Proteomes" id="UP000001052"/>
    </source>
</evidence>
<dbReference type="PANTHER" id="PTHR11106:SF27">
    <property type="entry name" value="MACRO DOMAIN-CONTAINING PROTEIN"/>
    <property type="match status" value="1"/>
</dbReference>
<dbReference type="SUPFAM" id="SSF52949">
    <property type="entry name" value="Macro domain-like"/>
    <property type="match status" value="1"/>
</dbReference>
<evidence type="ECO:0000313" key="2">
    <source>
        <dbReference type="EMBL" id="ACV67851.1"/>
    </source>
</evidence>
<reference evidence="3" key="1">
    <citation type="submission" date="2009-09" db="EMBL/GenBank/DDBJ databases">
        <title>The complete chromosome of Desulfohalobium retbaense DSM 5692.</title>
        <authorList>
            <consortium name="US DOE Joint Genome Institute (JGI-PGF)"/>
            <person name="Lucas S."/>
            <person name="Copeland A."/>
            <person name="Lapidus A."/>
            <person name="Glavina del Rio T."/>
            <person name="Dalin E."/>
            <person name="Tice H."/>
            <person name="Bruce D."/>
            <person name="Goodwin L."/>
            <person name="Pitluck S."/>
            <person name="Kyrpides N."/>
            <person name="Mavromatis K."/>
            <person name="Ivanova N."/>
            <person name="Mikhailova N."/>
            <person name="Munk A.C."/>
            <person name="Brettin T."/>
            <person name="Detter J.C."/>
            <person name="Han C."/>
            <person name="Tapia R."/>
            <person name="Larimer F."/>
            <person name="Land M."/>
            <person name="Hauser L."/>
            <person name="Markowitz V."/>
            <person name="Cheng J.-F."/>
            <person name="Hugenholtz P."/>
            <person name="Woyke T."/>
            <person name="Wu D."/>
            <person name="Spring S."/>
            <person name="Klenk H.-P."/>
            <person name="Eisen J.A."/>
        </authorList>
    </citation>
    <scope>NUCLEOTIDE SEQUENCE [LARGE SCALE GENOMIC DNA]</scope>
    <source>
        <strain evidence="3">DSM 5692</strain>
    </source>
</reference>
<dbReference type="Proteomes" id="UP000001052">
    <property type="component" value="Chromosome"/>
</dbReference>
<accession>C8WYT5</accession>
<dbReference type="RefSeq" id="WP_015751009.1">
    <property type="nucleotide sequence ID" value="NC_013223.1"/>
</dbReference>
<organism evidence="2 3">
    <name type="scientific">Desulfohalobium retbaense (strain ATCC 49708 / DSM 5692 / JCM 16813 / HR100)</name>
    <dbReference type="NCBI Taxonomy" id="485915"/>
    <lineage>
        <taxon>Bacteria</taxon>
        <taxon>Pseudomonadati</taxon>
        <taxon>Thermodesulfobacteriota</taxon>
        <taxon>Desulfovibrionia</taxon>
        <taxon>Desulfovibrionales</taxon>
        <taxon>Desulfohalobiaceae</taxon>
        <taxon>Desulfohalobium</taxon>
    </lineage>
</organism>
<evidence type="ECO:0000259" key="1">
    <source>
        <dbReference type="PROSITE" id="PS51154"/>
    </source>
</evidence>
<dbReference type="SMART" id="SM00506">
    <property type="entry name" value="A1pp"/>
    <property type="match status" value="1"/>
</dbReference>
<dbReference type="PANTHER" id="PTHR11106">
    <property type="entry name" value="GANGLIOSIDE INDUCED DIFFERENTIATION ASSOCIATED PROTEIN 2-RELATED"/>
    <property type="match status" value="1"/>
</dbReference>
<reference evidence="2 3" key="2">
    <citation type="journal article" date="2010" name="Stand. Genomic Sci.">
        <title>Complete genome sequence of Desulfohalobium retbaense type strain (HR(100)).</title>
        <authorList>
            <person name="Spring S."/>
            <person name="Nolan M."/>
            <person name="Lapidus A."/>
            <person name="Glavina Del Rio T."/>
            <person name="Copeland A."/>
            <person name="Tice H."/>
            <person name="Cheng J.F."/>
            <person name="Lucas S."/>
            <person name="Land M."/>
            <person name="Chen F."/>
            <person name="Bruce D."/>
            <person name="Goodwin L."/>
            <person name="Pitluck S."/>
            <person name="Ivanova N."/>
            <person name="Mavromatis K."/>
            <person name="Mikhailova N."/>
            <person name="Pati A."/>
            <person name="Chen A."/>
            <person name="Palaniappan K."/>
            <person name="Hauser L."/>
            <person name="Chang Y.J."/>
            <person name="Jeffries C.D."/>
            <person name="Munk C."/>
            <person name="Kiss H."/>
            <person name="Chain P."/>
            <person name="Han C."/>
            <person name="Brettin T."/>
            <person name="Detter J.C."/>
            <person name="Schuler E."/>
            <person name="Goker M."/>
            <person name="Rohde M."/>
            <person name="Bristow J."/>
            <person name="Eisen J.A."/>
            <person name="Markowitz V."/>
            <person name="Hugenholtz P."/>
            <person name="Kyrpides N.C."/>
            <person name="Klenk H.P."/>
        </authorList>
    </citation>
    <scope>NUCLEOTIDE SEQUENCE [LARGE SCALE GENOMIC DNA]</scope>
    <source>
        <strain evidence="2 3">DSM 5692</strain>
    </source>
</reference>
<protein>
    <submittedName>
        <fullName evidence="2">Appr-1-p processing domain protein</fullName>
    </submittedName>
</protein>
<dbReference type="KEGG" id="drt:Dret_0554"/>
<dbReference type="InterPro" id="IPR043472">
    <property type="entry name" value="Macro_dom-like"/>
</dbReference>
<dbReference type="InterPro" id="IPR002589">
    <property type="entry name" value="Macro_dom"/>
</dbReference>
<dbReference type="EMBL" id="CP001734">
    <property type="protein sequence ID" value="ACV67851.1"/>
    <property type="molecule type" value="Genomic_DNA"/>
</dbReference>
<dbReference type="CDD" id="cd02908">
    <property type="entry name" value="Macro_OAADPr_deacetylase"/>
    <property type="match status" value="1"/>
</dbReference>
<dbReference type="HOGENOM" id="CLU_046550_7_1_7"/>
<dbReference type="STRING" id="485915.Dret_0554"/>
<proteinExistence type="predicted"/>
<name>C8WYT5_DESRD</name>
<dbReference type="PROSITE" id="PS51154">
    <property type="entry name" value="MACRO"/>
    <property type="match status" value="1"/>
</dbReference>
<dbReference type="AlphaFoldDB" id="C8WYT5"/>
<dbReference type="OrthoDB" id="6194521at2"/>
<feature type="domain" description="Macro" evidence="1">
    <location>
        <begin position="1"/>
        <end position="182"/>
    </location>
</feature>
<dbReference type="Gene3D" id="3.40.220.10">
    <property type="entry name" value="Leucine Aminopeptidase, subunit E, domain 1"/>
    <property type="match status" value="1"/>
</dbReference>
<dbReference type="eggNOG" id="COG2110">
    <property type="taxonomic scope" value="Bacteria"/>
</dbReference>